<feature type="compositionally biased region" description="Basic and acidic residues" evidence="2">
    <location>
        <begin position="510"/>
        <end position="528"/>
    </location>
</feature>
<feature type="coiled-coil region" evidence="1">
    <location>
        <begin position="1199"/>
        <end position="1226"/>
    </location>
</feature>
<reference evidence="3 4" key="1">
    <citation type="submission" date="2023-01" db="EMBL/GenBank/DDBJ databases">
        <title>Draft genome sequence of Nocardiopsis sp. RSe5-2 isolated from halophytes.</title>
        <authorList>
            <person name="Duangmal K."/>
            <person name="Chantavorakit T."/>
        </authorList>
    </citation>
    <scope>NUCLEOTIDE SEQUENCE [LARGE SCALE GENOMIC DNA]</scope>
    <source>
        <strain evidence="3 4">RSe5-2</strain>
    </source>
</reference>
<gene>
    <name evidence="3" type="ORF">O4J56_16930</name>
</gene>
<dbReference type="EMBL" id="JAQFWQ010000047">
    <property type="protein sequence ID" value="MDA2812328.1"/>
    <property type="molecule type" value="Genomic_DNA"/>
</dbReference>
<name>A0ABT4U5U2_9ACTN</name>
<protein>
    <recommendedName>
        <fullName evidence="5">Chromosome segregation ATPase</fullName>
    </recommendedName>
</protein>
<keyword evidence="1" id="KW-0175">Coiled coil</keyword>
<dbReference type="RefSeq" id="WP_270686862.1">
    <property type="nucleotide sequence ID" value="NZ_JAQFWQ010000047.1"/>
</dbReference>
<feature type="coiled-coil region" evidence="1">
    <location>
        <begin position="301"/>
        <end position="328"/>
    </location>
</feature>
<accession>A0ABT4U5U2</accession>
<evidence type="ECO:0008006" key="5">
    <source>
        <dbReference type="Google" id="ProtNLM"/>
    </source>
</evidence>
<feature type="coiled-coil region" evidence="1">
    <location>
        <begin position="870"/>
        <end position="904"/>
    </location>
</feature>
<feature type="region of interest" description="Disordered" evidence="2">
    <location>
        <begin position="1035"/>
        <end position="1065"/>
    </location>
</feature>
<feature type="compositionally biased region" description="Basic and acidic residues" evidence="2">
    <location>
        <begin position="1035"/>
        <end position="1052"/>
    </location>
</feature>
<organism evidence="3 4">
    <name type="scientific">Nocardiopsis endophytica</name>
    <dbReference type="NCBI Taxonomy" id="3018445"/>
    <lineage>
        <taxon>Bacteria</taxon>
        <taxon>Bacillati</taxon>
        <taxon>Actinomycetota</taxon>
        <taxon>Actinomycetes</taxon>
        <taxon>Streptosporangiales</taxon>
        <taxon>Nocardiopsidaceae</taxon>
        <taxon>Nocardiopsis</taxon>
    </lineage>
</organism>
<feature type="compositionally biased region" description="Basic and acidic residues" evidence="2">
    <location>
        <begin position="536"/>
        <end position="559"/>
    </location>
</feature>
<evidence type="ECO:0000256" key="1">
    <source>
        <dbReference type="SAM" id="Coils"/>
    </source>
</evidence>
<evidence type="ECO:0000313" key="3">
    <source>
        <dbReference type="EMBL" id="MDA2812328.1"/>
    </source>
</evidence>
<dbReference type="Proteomes" id="UP001527866">
    <property type="component" value="Unassembled WGS sequence"/>
</dbReference>
<feature type="region of interest" description="Disordered" evidence="2">
    <location>
        <begin position="510"/>
        <end position="569"/>
    </location>
</feature>
<proteinExistence type="predicted"/>
<keyword evidence="4" id="KW-1185">Reference proteome</keyword>
<sequence>MTGTGWRLERTYMAGAGFPESRLEGLDLTWSDPLETTGHAALWADNGTGKTTVTALRYALYLPNIRDFIRGESDRSLAKLVRSGNVCHVIEQATRVVQGEQQRLVVGMVADWPDGGTQDLENPSRLTRAFYGWLTGPEGPTIDDLPLQTEAGRWATRAQFTAGVRNMLPPGGAVPPYAPSERQREWQRWLADADVDIEQIRFQAVMNASEGGVDRVMRFGDSDAFVRWLLGATMSTATVDQISQSIDRLRANADARPSWEDELRLWEQITDPLLNLAIRHEAAEGARSRVETAKSDAVALVADADATLEELAEQKAEADRRFADHEQLRRDAATDLRRAQAHRLRMRLRADELRAHAAEDVAEERRRRLDEVARTAAAWESVEDVLTAREARNGLAALEARRDAAARSIEQLAQAEERHRRHLARLLTERRDEASRELDVAKEGKRQAEAEAADAEEQVRTRRTDYGAANQRLQTLRERMDGAEAVLAAAATEGLLPEGADPAEADARLDERIGEARATRDDTERRLTDSAAEAAGLEREKDDAQRRAEAAKGDARRAEDEAEAVSRRVGALAEDERLLDALGTGIDLWADRAALTEALRQRAARADVEAAGARQAMEAAQRTIESVGADGLLPPARTVEAAVALCREAEVTAWPGWRWLADTMPTGEAEAFARARPDIASGVVVARPDHVGRAVDALGGLHLDTALWVGSVTDPQEVESALRAEGDDGAYGHVLLPAPGTFDRDEARRMVASAKEEHRLAREARSSAEERAQGARDLSAELRGFWSDLPGDPRPELARKAGDAWENRRGHERRARAAAEAAEALTVQRGELQEKWHSANALAESLAETRRRLAPAIEAARVRAEAASALPGVREEVTALERAIRDLERRRPELDEALRAARETVNLWTVRREDAMEALRRDGLTPVVEGPVPEDAEEVLRARLEAAQDALTGAEIPQHLNEDIERLRRTLSEARSRLDADPERTSLAEGFADGEGARHPVALAASVRRAQERLGEERTVFAKAQAEADHLRQEYRRRAAESGDRTSPDVDRFPAAASVQDPDEADRTARLLDDLARSLTELHRGEEQKAEEQRGRGQEIVRQIENVTMAIRPLRRMAVPELTGSAAADIDRLVEQANRADERHREATEESERAEQGRRRVIDVIRAHANGPLARKVEDRGDQRIIELVHRLRSDQRLYIEAESLAGQLEQRAATLRDDLEHHNEHVRMCAAMLHLKADGALVTLRSYQNRSRLPDGLGEWSERNFVQIAHEPAPSDDSVAIDRVARVVHAQLAPGAGRTDAQTMLFAATRALVDAPFRVRILKPHTDMALDRVDVTDLKNFSGGQRVTAGVLLYAVMTRVRDADEGTSIGWLWLDNPFGQASADQFVRTMRLAADRLGLQLVFTAAPKDKGALSMFDRITVLTRRLRPSSREKVVVVDEKEHELVNAEMVQRDVMAVLGE</sequence>
<feature type="compositionally biased region" description="Basic and acidic residues" evidence="2">
    <location>
        <begin position="432"/>
        <end position="449"/>
    </location>
</feature>
<evidence type="ECO:0000256" key="2">
    <source>
        <dbReference type="SAM" id="MobiDB-lite"/>
    </source>
</evidence>
<evidence type="ECO:0000313" key="4">
    <source>
        <dbReference type="Proteomes" id="UP001527866"/>
    </source>
</evidence>
<feature type="coiled-coil region" evidence="1">
    <location>
        <begin position="744"/>
        <end position="771"/>
    </location>
</feature>
<feature type="region of interest" description="Disordered" evidence="2">
    <location>
        <begin position="432"/>
        <end position="466"/>
    </location>
</feature>
<comment type="caution">
    <text evidence="3">The sequence shown here is derived from an EMBL/GenBank/DDBJ whole genome shotgun (WGS) entry which is preliminary data.</text>
</comment>
<feature type="coiled-coil region" evidence="1">
    <location>
        <begin position="1130"/>
        <end position="1157"/>
    </location>
</feature>